<evidence type="ECO:0000256" key="1">
    <source>
        <dbReference type="SAM" id="MobiDB-lite"/>
    </source>
</evidence>
<proteinExistence type="predicted"/>
<protein>
    <submittedName>
        <fullName evidence="2">Uncharacterized protein</fullName>
    </submittedName>
</protein>
<name>A0A0D0KWZ9_VARPD</name>
<dbReference type="Proteomes" id="UP000032067">
    <property type="component" value="Unassembled WGS sequence"/>
</dbReference>
<dbReference type="EMBL" id="JXQQ01000089">
    <property type="protein sequence ID" value="KIQ21263.1"/>
    <property type="molecule type" value="Genomic_DNA"/>
</dbReference>
<evidence type="ECO:0000313" key="2">
    <source>
        <dbReference type="EMBL" id="KIQ21263.1"/>
    </source>
</evidence>
<reference evidence="2 3" key="1">
    <citation type="submission" date="2014-12" db="EMBL/GenBank/DDBJ databases">
        <title>16Stimator: statistical estimation of ribosomal gene copy numbers from draft genome assemblies.</title>
        <authorList>
            <person name="Perisin M.A."/>
            <person name="Vetter M."/>
            <person name="Gilbert J.A."/>
            <person name="Bergelson J."/>
        </authorList>
    </citation>
    <scope>NUCLEOTIDE SEQUENCE [LARGE SCALE GENOMIC DNA]</scope>
    <source>
        <strain evidence="2 3">MEDvA23</strain>
    </source>
</reference>
<comment type="caution">
    <text evidence="2">The sequence shown here is derived from an EMBL/GenBank/DDBJ whole genome shotgun (WGS) entry which is preliminary data.</text>
</comment>
<sequence length="65" mass="7550">MLVEKASDASQWDELESSDESHETWFDALQFGVRTLEALRVRSGVPFNFPQKLHIHHRVQFVAIL</sequence>
<gene>
    <name evidence="2" type="ORF">RT97_27780</name>
</gene>
<organism evidence="2 3">
    <name type="scientific">Variovorax paradoxus</name>
    <dbReference type="NCBI Taxonomy" id="34073"/>
    <lineage>
        <taxon>Bacteria</taxon>
        <taxon>Pseudomonadati</taxon>
        <taxon>Pseudomonadota</taxon>
        <taxon>Betaproteobacteria</taxon>
        <taxon>Burkholderiales</taxon>
        <taxon>Comamonadaceae</taxon>
        <taxon>Variovorax</taxon>
    </lineage>
</organism>
<evidence type="ECO:0000313" key="3">
    <source>
        <dbReference type="Proteomes" id="UP000032067"/>
    </source>
</evidence>
<dbReference type="AlphaFoldDB" id="A0A0D0KWZ9"/>
<feature type="region of interest" description="Disordered" evidence="1">
    <location>
        <begin position="1"/>
        <end position="20"/>
    </location>
</feature>
<accession>A0A0D0KWZ9</accession>